<dbReference type="Gene3D" id="3.40.50.970">
    <property type="match status" value="1"/>
</dbReference>
<feature type="region of interest" description="Disordered" evidence="11">
    <location>
        <begin position="74"/>
        <end position="94"/>
    </location>
</feature>
<dbReference type="InterPro" id="IPR032106">
    <property type="entry name" value="2-oxogl_dehyd_N"/>
</dbReference>
<dbReference type="PANTHER" id="PTHR23152:SF4">
    <property type="entry name" value="2-OXOADIPATE DEHYDROGENASE COMPLEX COMPONENT E1"/>
    <property type="match status" value="1"/>
</dbReference>
<keyword evidence="8" id="KW-0786">Thiamine pyrophosphate</keyword>
<dbReference type="Pfam" id="PF16870">
    <property type="entry name" value="OxoGdeHyase_C"/>
    <property type="match status" value="1"/>
</dbReference>
<comment type="caution">
    <text evidence="13">The sequence shown here is derived from an EMBL/GenBank/DDBJ whole genome shotgun (WGS) entry which is preliminary data.</text>
</comment>
<proteinExistence type="inferred from homology"/>
<evidence type="ECO:0000256" key="9">
    <source>
        <dbReference type="ARBA" id="ARBA00023152"/>
    </source>
</evidence>
<dbReference type="InterPro" id="IPR029061">
    <property type="entry name" value="THDP-binding"/>
</dbReference>
<evidence type="ECO:0000256" key="1">
    <source>
        <dbReference type="ARBA" id="ARBA00001964"/>
    </source>
</evidence>
<dbReference type="GO" id="GO:0005829">
    <property type="term" value="C:cytosol"/>
    <property type="evidence" value="ECO:0007669"/>
    <property type="project" value="TreeGrafter"/>
</dbReference>
<dbReference type="SMART" id="SM00861">
    <property type="entry name" value="Transket_pyr"/>
    <property type="match status" value="1"/>
</dbReference>
<gene>
    <name evidence="13" type="ORF">E5A73_06170</name>
</gene>
<evidence type="ECO:0000256" key="2">
    <source>
        <dbReference type="ARBA" id="ARBA00003906"/>
    </source>
</evidence>
<dbReference type="OrthoDB" id="9759785at2"/>
<feature type="compositionally biased region" description="Low complexity" evidence="11">
    <location>
        <begin position="84"/>
        <end position="94"/>
    </location>
</feature>
<feature type="domain" description="Transketolase-like pyrimidine-binding" evidence="12">
    <location>
        <begin position="622"/>
        <end position="813"/>
    </location>
</feature>
<dbReference type="GO" id="GO:0006099">
    <property type="term" value="P:tricarboxylic acid cycle"/>
    <property type="evidence" value="ECO:0007669"/>
    <property type="project" value="TreeGrafter"/>
</dbReference>
<evidence type="ECO:0000256" key="3">
    <source>
        <dbReference type="ARBA" id="ARBA00006936"/>
    </source>
</evidence>
<evidence type="ECO:0000256" key="5">
    <source>
        <dbReference type="ARBA" id="ARBA00012280"/>
    </source>
</evidence>
<dbReference type="SUPFAM" id="SSF52518">
    <property type="entry name" value="Thiamin diphosphate-binding fold (THDP-binding)"/>
    <property type="match status" value="2"/>
</dbReference>
<comment type="subunit">
    <text evidence="4">Homodimer. Part of the 2-oxoglutarate dehydrogenase (OGDH) complex composed of E1 (2-oxoglutarate dehydrogenase), E2 (dihydrolipoamide succinyltransferase) and E3 (dihydrolipoamide dehydrogenase); the complex contains multiple copies of the three enzymatic components (E1, E2 and E3).</text>
</comment>
<dbReference type="EC" id="1.2.4.2" evidence="5"/>
<dbReference type="PANTHER" id="PTHR23152">
    <property type="entry name" value="2-OXOGLUTARATE DEHYDROGENASE"/>
    <property type="match status" value="1"/>
</dbReference>
<evidence type="ECO:0000256" key="6">
    <source>
        <dbReference type="ARBA" id="ARBA00013321"/>
    </source>
</evidence>
<sequence>MTMGYEGLDFDDIAGGVSPAFVETLYRRYKTDPNAIEPGWRQWFEGLDNTAQGPSWANPRWPLTDTDALTAGLDPTQMEPAPKPAKGAAPAAKAAPATSEADIVKAAGDSIRAMLLIRTYRVRGHLAANLDPLGLARQNLPADMTPEYHGFTAADIDRPIYLGGVLGLEKATVREIVDILQANYCGNVGLEYMHIADVEERRFLQERMEGKDKAIQFTPDGKKAILSKVIEAEQWEKFLGKKYVGTKRFGLDGGESMIPAMESIIKYGGAMGVREIVYGMAHRGRLNMLANVMSKPFRVIFHEFGGGSSNPDDVAGSGDVKYHLGTSTDREFDGISVHMSLVANPSHLEAADPVVLGKSRALQTLRGDLAEHEQVLPVLIHGDAAFAGQGIVWECLGFSGIRGYNTGGCIHFIINNQIGFTTSPQFARSSPYPSDVAKGVQAPILHVNGDDPEAVTFATKVAIEFRQQFKRDVVIDMWCYRRFGHNEGDEPSFTQPLMYAKIKGHPGVADIYAKRLIGENVVDQGFVDEKTHQFTTLLEGEFEAGKSYLPNKADWFAGRWSGLGAPADAETARRSVDTGIEKKLFDSLGRTLTEVPADLEIHKTLGRVLDAKREMFKSGANFDWATGEALAFGALLSEGFGVRLSGQDSGRGTFSQRHAVWVDQKTEAKYVPLQTIPHGHFEVLDSPLSEYGVLGFEYGYASADPKALVLWEAQFGDFVNGAQIMIDQFIAAGEAKWLRANGLVMLLPHGYEGQGPEHSSARPERFLQLCAQDNMQVVNITTPANYFHLLRRQMHRNFRKPLVQMTPKSLLRHKMAVSKTEDFLGDTHFQRILSDPSAPADLDVKRLVLCTGKVAYDLIEARDAADDQNTAIVRIEQLYPFPGEPLTARLKRMTNLEEVVWAQEEPKNNGYWFFVEPFIEQCLIDAGVRPQRPRYAGRAAAASPATGLMKRHTAEQGALVAEALGHNVREEIRRTRKS</sequence>
<dbReference type="Pfam" id="PF00676">
    <property type="entry name" value="E1_dh"/>
    <property type="match status" value="1"/>
</dbReference>
<dbReference type="GO" id="GO:0004591">
    <property type="term" value="F:oxoglutarate dehydrogenase (succinyl-transferring) activity"/>
    <property type="evidence" value="ECO:0007669"/>
    <property type="project" value="UniProtKB-EC"/>
</dbReference>
<name>A0A4S1XFZ7_9SPHN</name>
<dbReference type="AlphaFoldDB" id="A0A4S1XFZ7"/>
<comment type="cofactor">
    <cofactor evidence="1">
        <name>thiamine diphosphate</name>
        <dbReference type="ChEBI" id="CHEBI:58937"/>
    </cofactor>
</comment>
<dbReference type="InterPro" id="IPR011603">
    <property type="entry name" value="2oxoglutarate_DH_E1"/>
</dbReference>
<evidence type="ECO:0000256" key="10">
    <source>
        <dbReference type="ARBA" id="ARBA00030680"/>
    </source>
</evidence>
<dbReference type="GO" id="GO:0006096">
    <property type="term" value="P:glycolytic process"/>
    <property type="evidence" value="ECO:0007669"/>
    <property type="project" value="UniProtKB-KW"/>
</dbReference>
<keyword evidence="9" id="KW-0324">Glycolysis</keyword>
<dbReference type="NCBIfam" id="NF008907">
    <property type="entry name" value="PRK12270.1"/>
    <property type="match status" value="1"/>
</dbReference>
<dbReference type="Pfam" id="PF16078">
    <property type="entry name" value="2-oxogl_dehyd_N"/>
    <property type="match status" value="1"/>
</dbReference>
<dbReference type="EMBL" id="SRXT01000002">
    <property type="protein sequence ID" value="TGX55021.1"/>
    <property type="molecule type" value="Genomic_DNA"/>
</dbReference>
<evidence type="ECO:0000313" key="14">
    <source>
        <dbReference type="Proteomes" id="UP000306147"/>
    </source>
</evidence>
<keyword evidence="7 13" id="KW-0560">Oxidoreductase</keyword>
<comment type="function">
    <text evidence="2">E1 component of the 2-oxoglutarate dehydrogenase (OGDH) complex which catalyzes the decarboxylation of 2-oxoglutarate, the first step in the conversion of 2-oxoglutarate to succinyl-CoA and CO(2).</text>
</comment>
<keyword evidence="14" id="KW-1185">Reference proteome</keyword>
<evidence type="ECO:0000313" key="13">
    <source>
        <dbReference type="EMBL" id="TGX55021.1"/>
    </source>
</evidence>
<dbReference type="InterPro" id="IPR005475">
    <property type="entry name" value="Transketolase-like_Pyr-bd"/>
</dbReference>
<dbReference type="InterPro" id="IPR031717">
    <property type="entry name" value="ODO-1/KGD_C"/>
</dbReference>
<evidence type="ECO:0000256" key="7">
    <source>
        <dbReference type="ARBA" id="ARBA00023002"/>
    </source>
</evidence>
<dbReference type="NCBIfam" id="NF006914">
    <property type="entry name" value="PRK09404.1"/>
    <property type="match status" value="1"/>
</dbReference>
<reference evidence="13 14" key="1">
    <citation type="submission" date="2019-04" db="EMBL/GenBank/DDBJ databases">
        <title>Sphingomonas psychrotolerans sp. nov., isolated from soil in the Tianshan Mountains, Xinjiang, China.</title>
        <authorList>
            <person name="Luo Y."/>
            <person name="Sheng H."/>
        </authorList>
    </citation>
    <scope>NUCLEOTIDE SEQUENCE [LARGE SCALE GENOMIC DNA]</scope>
    <source>
        <strain evidence="13 14">ZFGT-11</strain>
    </source>
</reference>
<accession>A0A4S1XFZ7</accession>
<dbReference type="PIRSF" id="PIRSF000157">
    <property type="entry name" value="Oxoglu_dh_E1"/>
    <property type="match status" value="1"/>
</dbReference>
<dbReference type="NCBIfam" id="TIGR00239">
    <property type="entry name" value="2oxo_dh_E1"/>
    <property type="match status" value="1"/>
</dbReference>
<dbReference type="GO" id="GO:0030976">
    <property type="term" value="F:thiamine pyrophosphate binding"/>
    <property type="evidence" value="ECO:0007669"/>
    <property type="project" value="InterPro"/>
</dbReference>
<organism evidence="13 14">
    <name type="scientific">Sphingomonas gei</name>
    <dbReference type="NCBI Taxonomy" id="1395960"/>
    <lineage>
        <taxon>Bacteria</taxon>
        <taxon>Pseudomonadati</taxon>
        <taxon>Pseudomonadota</taxon>
        <taxon>Alphaproteobacteria</taxon>
        <taxon>Sphingomonadales</taxon>
        <taxon>Sphingomonadaceae</taxon>
        <taxon>Sphingomonas</taxon>
    </lineage>
</organism>
<dbReference type="Gene3D" id="3.40.50.11610">
    <property type="entry name" value="Multifunctional 2-oxoglutarate metabolism enzyme, C-terminal domain"/>
    <property type="match status" value="1"/>
</dbReference>
<evidence type="ECO:0000259" key="12">
    <source>
        <dbReference type="SMART" id="SM00861"/>
    </source>
</evidence>
<dbReference type="InterPro" id="IPR001017">
    <property type="entry name" value="DH_E1"/>
</dbReference>
<evidence type="ECO:0000256" key="8">
    <source>
        <dbReference type="ARBA" id="ARBA00023052"/>
    </source>
</evidence>
<dbReference type="Gene3D" id="3.40.50.12470">
    <property type="match status" value="1"/>
</dbReference>
<protein>
    <recommendedName>
        <fullName evidence="6">2-oxoglutarate dehydrogenase E1 component</fullName>
        <ecNumber evidence="5">1.2.4.2</ecNumber>
    </recommendedName>
    <alternativeName>
        <fullName evidence="10">Alpha-ketoglutarate dehydrogenase</fullName>
    </alternativeName>
</protein>
<dbReference type="InterPro" id="IPR042179">
    <property type="entry name" value="KGD_C_sf"/>
</dbReference>
<dbReference type="Gene3D" id="1.10.287.1150">
    <property type="entry name" value="TPP helical domain"/>
    <property type="match status" value="1"/>
</dbReference>
<evidence type="ECO:0000256" key="4">
    <source>
        <dbReference type="ARBA" id="ARBA00011301"/>
    </source>
</evidence>
<dbReference type="Pfam" id="PF02779">
    <property type="entry name" value="Transket_pyr"/>
    <property type="match status" value="1"/>
</dbReference>
<dbReference type="Proteomes" id="UP000306147">
    <property type="component" value="Unassembled WGS sequence"/>
</dbReference>
<comment type="similarity">
    <text evidence="3">Belongs to the alpha-ketoglutarate dehydrogenase family.</text>
</comment>
<dbReference type="GO" id="GO:0045252">
    <property type="term" value="C:oxoglutarate dehydrogenase complex"/>
    <property type="evidence" value="ECO:0007669"/>
    <property type="project" value="TreeGrafter"/>
</dbReference>
<dbReference type="CDD" id="cd02016">
    <property type="entry name" value="TPP_E1_OGDC_like"/>
    <property type="match status" value="1"/>
</dbReference>
<evidence type="ECO:0000256" key="11">
    <source>
        <dbReference type="SAM" id="MobiDB-lite"/>
    </source>
</evidence>